<evidence type="ECO:0000313" key="2">
    <source>
        <dbReference type="Proteomes" id="UP000219338"/>
    </source>
</evidence>
<proteinExistence type="predicted"/>
<sequence>MTESYGVKTELVHLGFSVLYLLDNVANGFPIGRHSLGSHVDTVF</sequence>
<name>A0A284RQ60_ARMOS</name>
<gene>
    <name evidence="1" type="ORF">ARMOST_14312</name>
</gene>
<evidence type="ECO:0000313" key="1">
    <source>
        <dbReference type="EMBL" id="SJL10916.1"/>
    </source>
</evidence>
<dbReference type="EMBL" id="FUEG01000013">
    <property type="protein sequence ID" value="SJL10916.1"/>
    <property type="molecule type" value="Genomic_DNA"/>
</dbReference>
<organism evidence="1 2">
    <name type="scientific">Armillaria ostoyae</name>
    <name type="common">Armillaria root rot fungus</name>
    <dbReference type="NCBI Taxonomy" id="47428"/>
    <lineage>
        <taxon>Eukaryota</taxon>
        <taxon>Fungi</taxon>
        <taxon>Dikarya</taxon>
        <taxon>Basidiomycota</taxon>
        <taxon>Agaricomycotina</taxon>
        <taxon>Agaricomycetes</taxon>
        <taxon>Agaricomycetidae</taxon>
        <taxon>Agaricales</taxon>
        <taxon>Marasmiineae</taxon>
        <taxon>Physalacriaceae</taxon>
        <taxon>Armillaria</taxon>
    </lineage>
</organism>
<dbReference type="Proteomes" id="UP000219338">
    <property type="component" value="Unassembled WGS sequence"/>
</dbReference>
<protein>
    <submittedName>
        <fullName evidence="1">Uncharacterized protein</fullName>
    </submittedName>
</protein>
<keyword evidence="2" id="KW-1185">Reference proteome</keyword>
<accession>A0A284RQ60</accession>
<dbReference type="AlphaFoldDB" id="A0A284RQ60"/>
<reference evidence="2" key="1">
    <citation type="journal article" date="2017" name="Nat. Ecol. Evol.">
        <title>Genome expansion and lineage-specific genetic innovations in the forest pathogenic fungi Armillaria.</title>
        <authorList>
            <person name="Sipos G."/>
            <person name="Prasanna A.N."/>
            <person name="Walter M.C."/>
            <person name="O'Connor E."/>
            <person name="Balint B."/>
            <person name="Krizsan K."/>
            <person name="Kiss B."/>
            <person name="Hess J."/>
            <person name="Varga T."/>
            <person name="Slot J."/>
            <person name="Riley R."/>
            <person name="Boka B."/>
            <person name="Rigling D."/>
            <person name="Barry K."/>
            <person name="Lee J."/>
            <person name="Mihaltcheva S."/>
            <person name="LaButti K."/>
            <person name="Lipzen A."/>
            <person name="Waldron R."/>
            <person name="Moloney N.M."/>
            <person name="Sperisen C."/>
            <person name="Kredics L."/>
            <person name="Vagvoelgyi C."/>
            <person name="Patrignani A."/>
            <person name="Fitzpatrick D."/>
            <person name="Nagy I."/>
            <person name="Doyle S."/>
            <person name="Anderson J.B."/>
            <person name="Grigoriev I.V."/>
            <person name="Gueldener U."/>
            <person name="Muensterkoetter M."/>
            <person name="Nagy L.G."/>
        </authorList>
    </citation>
    <scope>NUCLEOTIDE SEQUENCE [LARGE SCALE GENOMIC DNA]</scope>
    <source>
        <strain evidence="2">C18/9</strain>
    </source>
</reference>